<dbReference type="Proteomes" id="UP001276659">
    <property type="component" value="Unassembled WGS sequence"/>
</dbReference>
<evidence type="ECO:0000313" key="2">
    <source>
        <dbReference type="EMBL" id="KAK3174379.1"/>
    </source>
</evidence>
<dbReference type="AlphaFoldDB" id="A0AAD9Z9Y2"/>
<feature type="compositionally biased region" description="Polar residues" evidence="1">
    <location>
        <begin position="197"/>
        <end position="209"/>
    </location>
</feature>
<feature type="compositionally biased region" description="Polar residues" evidence="1">
    <location>
        <begin position="35"/>
        <end position="50"/>
    </location>
</feature>
<evidence type="ECO:0000313" key="3">
    <source>
        <dbReference type="Proteomes" id="UP001276659"/>
    </source>
</evidence>
<name>A0AAD9Z9Y2_9LECA</name>
<accession>A0AAD9Z9Y2</accession>
<proteinExistence type="predicted"/>
<feature type="region of interest" description="Disordered" evidence="1">
    <location>
        <begin position="35"/>
        <end position="60"/>
    </location>
</feature>
<comment type="caution">
    <text evidence="2">The sequence shown here is derived from an EMBL/GenBank/DDBJ whole genome shotgun (WGS) entry which is preliminary data.</text>
</comment>
<keyword evidence="3" id="KW-1185">Reference proteome</keyword>
<organism evidence="2 3">
    <name type="scientific">Lepraria neglecta</name>
    <dbReference type="NCBI Taxonomy" id="209136"/>
    <lineage>
        <taxon>Eukaryota</taxon>
        <taxon>Fungi</taxon>
        <taxon>Dikarya</taxon>
        <taxon>Ascomycota</taxon>
        <taxon>Pezizomycotina</taxon>
        <taxon>Lecanoromycetes</taxon>
        <taxon>OSLEUM clade</taxon>
        <taxon>Lecanoromycetidae</taxon>
        <taxon>Lecanorales</taxon>
        <taxon>Lecanorineae</taxon>
        <taxon>Stereocaulaceae</taxon>
        <taxon>Lepraria</taxon>
    </lineage>
</organism>
<feature type="region of interest" description="Disordered" evidence="1">
    <location>
        <begin position="190"/>
        <end position="209"/>
    </location>
</feature>
<protein>
    <submittedName>
        <fullName evidence="2">Uncharacterized protein</fullName>
    </submittedName>
</protein>
<gene>
    <name evidence="2" type="ORF">OEA41_001623</name>
</gene>
<evidence type="ECO:0000256" key="1">
    <source>
        <dbReference type="SAM" id="MobiDB-lite"/>
    </source>
</evidence>
<reference evidence="2" key="1">
    <citation type="submission" date="2022-11" db="EMBL/GenBank/DDBJ databases">
        <title>Chromosomal genome sequence assembly and mating type (MAT) locus characterization of the leprose asexual lichenized fungus Lepraria neglecta (Nyl.) Erichsen.</title>
        <authorList>
            <person name="Allen J.L."/>
            <person name="Pfeffer B."/>
        </authorList>
    </citation>
    <scope>NUCLEOTIDE SEQUENCE</scope>
    <source>
        <strain evidence="2">Allen 5258</strain>
    </source>
</reference>
<dbReference type="EMBL" id="JASNWA010000006">
    <property type="protein sequence ID" value="KAK3174379.1"/>
    <property type="molecule type" value="Genomic_DNA"/>
</dbReference>
<sequence length="209" mass="22201">MALGASLPVNFTLPGLYLTLLKYFHATKNICCQKPTNSSPRSSSAATLPNGSPIPANTLPNPYPVPGTSITLFFQGEPQPLLPQLDVTLSLRKAGNQIIGYLQAHPDDHDRAIPGGYYEASWGRVMFGAVSYDGQLTYNQTLETIYGLLKKTNTDGNTQLAAEILLNTGPQGKRAGYAVVQPASYPLPGFIPPPSSGPQLSSVSQPASS</sequence>